<accession>F0SNN3</accession>
<dbReference type="EMBL" id="CP002546">
    <property type="protein sequence ID" value="ADY58919.1"/>
    <property type="molecule type" value="Genomic_DNA"/>
</dbReference>
<gene>
    <name evidence="1" type="ordered locus">Plabr_1307</name>
</gene>
<sequence length="245" mass="27527">MSSTSYKTRFYDNYNAHFTYANPSTGLYSNYYDRCYNSLLPLLPNQARILDLGCGTGDLLTWLAKHQRFELFGVDLSRSQLERFTYSSEKIHVHVGDGLDYLQSSPETFDFIFCNDLLEHLQKPDLLNWLDSIFAALKPGGGLSCRVPNAANLTGLQLRYADFTHELALTSLSLRDCLEVSGFTRVCISPVYGSTFPATVRHLLSHYLHWGLYRLSGCGNESVFSRNICGNGWKPLGSSNYTAAS</sequence>
<name>F0SNN3_RUBBR</name>
<keyword evidence="2" id="KW-1185">Reference proteome</keyword>
<dbReference type="Pfam" id="PF13489">
    <property type="entry name" value="Methyltransf_23"/>
    <property type="match status" value="1"/>
</dbReference>
<evidence type="ECO:0000313" key="2">
    <source>
        <dbReference type="Proteomes" id="UP000006860"/>
    </source>
</evidence>
<keyword evidence="1" id="KW-0489">Methyltransferase</keyword>
<protein>
    <submittedName>
        <fullName evidence="1">Methyltransferase type 12</fullName>
    </submittedName>
</protein>
<dbReference type="GO" id="GO:0032259">
    <property type="term" value="P:methylation"/>
    <property type="evidence" value="ECO:0007669"/>
    <property type="project" value="UniProtKB-KW"/>
</dbReference>
<dbReference type="KEGG" id="pbs:Plabr_1307"/>
<dbReference type="SUPFAM" id="SSF53335">
    <property type="entry name" value="S-adenosyl-L-methionine-dependent methyltransferases"/>
    <property type="match status" value="1"/>
</dbReference>
<dbReference type="InterPro" id="IPR029063">
    <property type="entry name" value="SAM-dependent_MTases_sf"/>
</dbReference>
<dbReference type="CDD" id="cd02440">
    <property type="entry name" value="AdoMet_MTases"/>
    <property type="match status" value="1"/>
</dbReference>
<dbReference type="GO" id="GO:0008168">
    <property type="term" value="F:methyltransferase activity"/>
    <property type="evidence" value="ECO:0007669"/>
    <property type="project" value="UniProtKB-KW"/>
</dbReference>
<dbReference type="OrthoDB" id="2577067at2"/>
<evidence type="ECO:0000313" key="1">
    <source>
        <dbReference type="EMBL" id="ADY58919.1"/>
    </source>
</evidence>
<dbReference type="RefSeq" id="WP_013627651.1">
    <property type="nucleotide sequence ID" value="NC_015174.1"/>
</dbReference>
<keyword evidence="1" id="KW-0808">Transferase</keyword>
<reference evidence="2" key="1">
    <citation type="submission" date="2011-02" db="EMBL/GenBank/DDBJ databases">
        <title>The complete genome of Planctomyces brasiliensis DSM 5305.</title>
        <authorList>
            <person name="Lucas S."/>
            <person name="Copeland A."/>
            <person name="Lapidus A."/>
            <person name="Bruce D."/>
            <person name="Goodwin L."/>
            <person name="Pitluck S."/>
            <person name="Kyrpides N."/>
            <person name="Mavromatis K."/>
            <person name="Pagani I."/>
            <person name="Ivanova N."/>
            <person name="Ovchinnikova G."/>
            <person name="Lu M."/>
            <person name="Detter J.C."/>
            <person name="Han C."/>
            <person name="Land M."/>
            <person name="Hauser L."/>
            <person name="Markowitz V."/>
            <person name="Cheng J.-F."/>
            <person name="Hugenholtz P."/>
            <person name="Woyke T."/>
            <person name="Wu D."/>
            <person name="Tindall B."/>
            <person name="Pomrenke H.G."/>
            <person name="Brambilla E."/>
            <person name="Klenk H.-P."/>
            <person name="Eisen J.A."/>
        </authorList>
    </citation>
    <scope>NUCLEOTIDE SEQUENCE [LARGE SCALE GENOMIC DNA]</scope>
    <source>
        <strain evidence="2">ATCC 49424 / DSM 5305 / JCM 21570 / NBRC 103401 / IFAM 1448</strain>
    </source>
</reference>
<dbReference type="AlphaFoldDB" id="F0SNN3"/>
<dbReference type="Gene3D" id="3.40.50.150">
    <property type="entry name" value="Vaccinia Virus protein VP39"/>
    <property type="match status" value="1"/>
</dbReference>
<dbReference type="STRING" id="756272.Plabr_1307"/>
<organism evidence="1 2">
    <name type="scientific">Rubinisphaera brasiliensis (strain ATCC 49424 / DSM 5305 / JCM 21570 / IAM 15109 / NBRC 103401 / IFAM 1448)</name>
    <name type="common">Planctomyces brasiliensis</name>
    <dbReference type="NCBI Taxonomy" id="756272"/>
    <lineage>
        <taxon>Bacteria</taxon>
        <taxon>Pseudomonadati</taxon>
        <taxon>Planctomycetota</taxon>
        <taxon>Planctomycetia</taxon>
        <taxon>Planctomycetales</taxon>
        <taxon>Planctomycetaceae</taxon>
        <taxon>Rubinisphaera</taxon>
    </lineage>
</organism>
<proteinExistence type="predicted"/>
<dbReference type="PANTHER" id="PTHR43861">
    <property type="entry name" value="TRANS-ACONITATE 2-METHYLTRANSFERASE-RELATED"/>
    <property type="match status" value="1"/>
</dbReference>
<dbReference type="eggNOG" id="COG0500">
    <property type="taxonomic scope" value="Bacteria"/>
</dbReference>
<dbReference type="Proteomes" id="UP000006860">
    <property type="component" value="Chromosome"/>
</dbReference>
<dbReference type="HOGENOM" id="CLU_096131_1_0_0"/>